<dbReference type="PANTHER" id="PTHR46586:SF3">
    <property type="entry name" value="ANKYRIN REPEAT-CONTAINING PROTEIN"/>
    <property type="match status" value="1"/>
</dbReference>
<dbReference type="SUPFAM" id="SSF140860">
    <property type="entry name" value="Pseudo ankyrin repeat-like"/>
    <property type="match status" value="1"/>
</dbReference>
<dbReference type="SUPFAM" id="SSF81383">
    <property type="entry name" value="F-box domain"/>
    <property type="match status" value="1"/>
</dbReference>
<dbReference type="PANTHER" id="PTHR46586">
    <property type="entry name" value="ANKYRIN REPEAT-CONTAINING PROTEIN"/>
    <property type="match status" value="1"/>
</dbReference>
<dbReference type="InterPro" id="IPR036047">
    <property type="entry name" value="F-box-like_dom_sf"/>
</dbReference>
<dbReference type="RefSeq" id="YP_009119899.1">
    <property type="nucleotide sequence ID" value="NC_026440.1"/>
</dbReference>
<name>A0A0B5J2B4_9VIRU</name>
<dbReference type="CDD" id="cd09917">
    <property type="entry name" value="F-box_SF"/>
    <property type="match status" value="1"/>
</dbReference>
<accession>A0A0B5J2B4</accession>
<dbReference type="InterPro" id="IPR036770">
    <property type="entry name" value="Ankyrin_rpt-contain_sf"/>
</dbReference>
<dbReference type="GeneID" id="23462581"/>
<dbReference type="InterPro" id="IPR052050">
    <property type="entry name" value="SecEffector_AnkRepeat"/>
</dbReference>
<organism evidence="1 2">
    <name type="scientific">Pandoravirus inopinatum</name>
    <dbReference type="NCBI Taxonomy" id="1605721"/>
    <lineage>
        <taxon>Viruses</taxon>
        <taxon>Pandoravirus</taxon>
    </lineage>
</organism>
<proteinExistence type="predicted"/>
<dbReference type="EMBL" id="KP136319">
    <property type="protein sequence ID" value="AJF97664.1"/>
    <property type="molecule type" value="Genomic_DNA"/>
</dbReference>
<dbReference type="Gene3D" id="1.25.40.20">
    <property type="entry name" value="Ankyrin repeat-containing domain"/>
    <property type="match status" value="1"/>
</dbReference>
<dbReference type="PROSITE" id="PS51257">
    <property type="entry name" value="PROKAR_LIPOPROTEIN"/>
    <property type="match status" value="1"/>
</dbReference>
<dbReference type="Proteomes" id="UP000202511">
    <property type="component" value="Segment"/>
</dbReference>
<sequence>MPRCLFGLFFLFGSCGVVAASGVVDLALNGAWAKLDAFRPGARGASTVEFTCAWPTGRPLSDVGHCHGLTGQLYTTCDISAIANCAHRLTSQYRAHAHDRPARNRMSGKTNRATIFCFCARACGAPKRIQRKCQRRSLASVASAILSLLLRLKKMKVATAERANRDPFMAPSVLYQGSLFFVDLCFSQSALMQMTMATPTTTIYSLPNEITLHILSFVPCWDLASAARVAYMEPAVREALRQRSGACVAIMGDSRQTVVDMAARASHWECLCAIRSDRLCADTTLCAAMARAGNMTCLQRAHTCGWAWDAATTEAAATGGHQECLEYAIDNGCPYRGDLIDSVVDACGRLRSRREKCVGSHTCPTSPCSLPNRCRLFDVLVYMIGLGHQWNPRCECLVEAAANGRVDVLDLVHPLRLCGSPEIAEAAARHGQVDCLAYLRSIGHKWRGHECTAALRGGHVRCLEYLHENGCPWGPRDYDLAGYVAGETCCKYARAHGCQYPPGARTLP</sequence>
<evidence type="ECO:0000313" key="1">
    <source>
        <dbReference type="EMBL" id="AJF97664.1"/>
    </source>
</evidence>
<evidence type="ECO:0000313" key="2">
    <source>
        <dbReference type="Proteomes" id="UP000202511"/>
    </source>
</evidence>
<reference evidence="1 2" key="1">
    <citation type="journal article" date="2015" name="Parasitol. Res.">
        <title>Viruses in close associations with free-living amoebae.</title>
        <authorList>
            <person name="Scheid P."/>
        </authorList>
    </citation>
    <scope>NUCLEOTIDE SEQUENCE [LARGE SCALE GENOMIC DNA]</scope>
    <source>
        <strain evidence="1">KlaHel</strain>
    </source>
</reference>
<dbReference type="KEGG" id="vg:23462581"/>
<protein>
    <submittedName>
        <fullName evidence="1">Ankyrin repeat protein</fullName>
    </submittedName>
</protein>